<comment type="caution">
    <text evidence="1">The sequence shown here is derived from an EMBL/GenBank/DDBJ whole genome shotgun (WGS) entry which is preliminary data.</text>
</comment>
<name>A0ABV3Z8R7_9BACT</name>
<dbReference type="Pfam" id="PF13366">
    <property type="entry name" value="PDDEXK_3"/>
    <property type="match status" value="1"/>
</dbReference>
<accession>A0ABV3Z8R7</accession>
<dbReference type="EMBL" id="JAULBC010000001">
    <property type="protein sequence ID" value="MEX6686000.1"/>
    <property type="molecule type" value="Genomic_DNA"/>
</dbReference>
<evidence type="ECO:0000313" key="2">
    <source>
        <dbReference type="Proteomes" id="UP001560573"/>
    </source>
</evidence>
<sequence>MTKTTLKQIVYEVNGAAIEVHKALGPGLLESVYHSCMAEELSTRNISFISEMIVPVHYKGLKIDTDLKADMFVEDCLVLEFKAVEKIIPVYEAQIMTYMRLLRSPMGLLINFNCHNIYREGQKTYVNEFYQQLA</sequence>
<dbReference type="Proteomes" id="UP001560573">
    <property type="component" value="Unassembled WGS sequence"/>
</dbReference>
<protein>
    <submittedName>
        <fullName evidence="1">GxxExxY protein</fullName>
    </submittedName>
</protein>
<dbReference type="NCBIfam" id="TIGR04256">
    <property type="entry name" value="GxxExxY"/>
    <property type="match status" value="1"/>
</dbReference>
<organism evidence="1 2">
    <name type="scientific">Danxiaibacter flavus</name>
    <dbReference type="NCBI Taxonomy" id="3049108"/>
    <lineage>
        <taxon>Bacteria</taxon>
        <taxon>Pseudomonadati</taxon>
        <taxon>Bacteroidota</taxon>
        <taxon>Chitinophagia</taxon>
        <taxon>Chitinophagales</taxon>
        <taxon>Chitinophagaceae</taxon>
        <taxon>Danxiaibacter</taxon>
    </lineage>
</organism>
<gene>
    <name evidence="1" type="ORF">QTN47_00755</name>
</gene>
<dbReference type="InterPro" id="IPR026350">
    <property type="entry name" value="GxxExxY"/>
</dbReference>
<dbReference type="RefSeq" id="WP_369327389.1">
    <property type="nucleotide sequence ID" value="NZ_JAULBC010000001.1"/>
</dbReference>
<proteinExistence type="predicted"/>
<keyword evidence="2" id="KW-1185">Reference proteome</keyword>
<evidence type="ECO:0000313" key="1">
    <source>
        <dbReference type="EMBL" id="MEX6686000.1"/>
    </source>
</evidence>
<reference evidence="1 2" key="1">
    <citation type="submission" date="2023-07" db="EMBL/GenBank/DDBJ databases">
        <authorList>
            <person name="Lian W.-H."/>
        </authorList>
    </citation>
    <scope>NUCLEOTIDE SEQUENCE [LARGE SCALE GENOMIC DNA]</scope>
    <source>
        <strain evidence="1 2">SYSU DXS3180</strain>
    </source>
</reference>